<reference evidence="1" key="1">
    <citation type="submission" date="2020-07" db="EMBL/GenBank/DDBJ databases">
        <title>Multicomponent nature underlies the extraordinary mechanical properties of spider dragline silk.</title>
        <authorList>
            <person name="Kono N."/>
            <person name="Nakamura H."/>
            <person name="Mori M."/>
            <person name="Yoshida Y."/>
            <person name="Ohtoshi R."/>
            <person name="Malay A.D."/>
            <person name="Moran D.A.P."/>
            <person name="Tomita M."/>
            <person name="Numata K."/>
            <person name="Arakawa K."/>
        </authorList>
    </citation>
    <scope>NUCLEOTIDE SEQUENCE</scope>
</reference>
<dbReference type="OrthoDB" id="6435466at2759"/>
<evidence type="ECO:0000313" key="2">
    <source>
        <dbReference type="Proteomes" id="UP000887116"/>
    </source>
</evidence>
<dbReference type="AlphaFoldDB" id="A0A8X6G4E7"/>
<proteinExistence type="predicted"/>
<name>A0A8X6G4E7_TRICU</name>
<dbReference type="Proteomes" id="UP000887116">
    <property type="component" value="Unassembled WGS sequence"/>
</dbReference>
<sequence>MEIVKKPLQTPEPDVEKEIEEIWCNAEDTEEILVQQSSRNLRDRSILKMPAKFDSFFLLAELKEPETYKEAMASEDSDKWLAAMKEELESLSNNNTWILVNLPSDKKAISVEEQTMKLFLKKLESESIEHLGSGKILIHQEAYCRKILSRFDMINSNPVSTPIEKGAITRDNSVSLSADVPYHEAVGSLMFLAIVTRPDIAYAVGVLSQVLDKPQRIHWTMVKRI</sequence>
<keyword evidence="2" id="KW-1185">Reference proteome</keyword>
<dbReference type="EMBL" id="BMAO01004559">
    <property type="protein sequence ID" value="GFQ95393.1"/>
    <property type="molecule type" value="Genomic_DNA"/>
</dbReference>
<dbReference type="PANTHER" id="PTHR11439">
    <property type="entry name" value="GAG-POL-RELATED RETROTRANSPOSON"/>
    <property type="match status" value="1"/>
</dbReference>
<accession>A0A8X6G4E7</accession>
<gene>
    <name evidence="1" type="primary">POLX_1460</name>
    <name evidence="1" type="ORF">TNCT_170091</name>
</gene>
<comment type="caution">
    <text evidence="1">The sequence shown here is derived from an EMBL/GenBank/DDBJ whole genome shotgun (WGS) entry which is preliminary data.</text>
</comment>
<organism evidence="1 2">
    <name type="scientific">Trichonephila clavata</name>
    <name type="common">Joro spider</name>
    <name type="synonym">Nephila clavata</name>
    <dbReference type="NCBI Taxonomy" id="2740835"/>
    <lineage>
        <taxon>Eukaryota</taxon>
        <taxon>Metazoa</taxon>
        <taxon>Ecdysozoa</taxon>
        <taxon>Arthropoda</taxon>
        <taxon>Chelicerata</taxon>
        <taxon>Arachnida</taxon>
        <taxon>Araneae</taxon>
        <taxon>Araneomorphae</taxon>
        <taxon>Entelegynae</taxon>
        <taxon>Araneoidea</taxon>
        <taxon>Nephilidae</taxon>
        <taxon>Trichonephila</taxon>
    </lineage>
</organism>
<protein>
    <submittedName>
        <fullName evidence="1">Retrovirus-related Pol polyprotein from transposon TNT 1-94</fullName>
    </submittedName>
</protein>
<dbReference type="PANTHER" id="PTHR11439:SF483">
    <property type="entry name" value="PEPTIDE SYNTHASE GLIP-LIKE, PUTATIVE (AFU_ORTHOLOGUE AFUA_3G12920)-RELATED"/>
    <property type="match status" value="1"/>
</dbReference>
<evidence type="ECO:0000313" key="1">
    <source>
        <dbReference type="EMBL" id="GFQ95393.1"/>
    </source>
</evidence>